<dbReference type="Proteomes" id="UP000053237">
    <property type="component" value="Unassembled WGS sequence"/>
</dbReference>
<evidence type="ECO:0000313" key="1">
    <source>
        <dbReference type="EMBL" id="CCI10778.1"/>
    </source>
</evidence>
<gene>
    <name evidence="1" type="ORF">BN9_116750</name>
</gene>
<dbReference type="InParanoid" id="A0A024FUE2"/>
<accession>A0A024FUE2</accession>
<reference evidence="1 2" key="1">
    <citation type="submission" date="2012-05" db="EMBL/GenBank/DDBJ databases">
        <title>Recombination and specialization in a pathogen metapopulation.</title>
        <authorList>
            <person name="Gardiner A."/>
            <person name="Kemen E."/>
            <person name="Schultz-Larsen T."/>
            <person name="MacLean D."/>
            <person name="Van Oosterhout C."/>
            <person name="Jones J.D.G."/>
        </authorList>
    </citation>
    <scope>NUCLEOTIDE SEQUENCE [LARGE SCALE GENOMIC DNA]</scope>
    <source>
        <strain evidence="1 2">Ac Nc2</strain>
    </source>
</reference>
<dbReference type="EMBL" id="CAIX01000401">
    <property type="protein sequence ID" value="CCI10778.1"/>
    <property type="molecule type" value="Genomic_DNA"/>
</dbReference>
<evidence type="ECO:0000313" key="2">
    <source>
        <dbReference type="Proteomes" id="UP000053237"/>
    </source>
</evidence>
<keyword evidence="2" id="KW-1185">Reference proteome</keyword>
<protein>
    <submittedName>
        <fullName evidence="1">Uncharacterized protein</fullName>
    </submittedName>
</protein>
<comment type="caution">
    <text evidence="1">The sequence shown here is derived from an EMBL/GenBank/DDBJ whole genome shotgun (WGS) entry which is preliminary data.</text>
</comment>
<proteinExistence type="predicted"/>
<name>A0A024FUE2_9STRA</name>
<organism evidence="1 2">
    <name type="scientific">Albugo candida</name>
    <dbReference type="NCBI Taxonomy" id="65357"/>
    <lineage>
        <taxon>Eukaryota</taxon>
        <taxon>Sar</taxon>
        <taxon>Stramenopiles</taxon>
        <taxon>Oomycota</taxon>
        <taxon>Peronosporomycetes</taxon>
        <taxon>Albuginales</taxon>
        <taxon>Albuginaceae</taxon>
        <taxon>Albugo</taxon>
    </lineage>
</organism>
<dbReference type="AlphaFoldDB" id="A0A024FUE2"/>
<sequence length="118" mass="13396">MSPNESDSSNDVLRDDNSFYWKVKARMRLARKDLLDTSTELYTQKQGRYRGGSLESERLESVFHPIVDAQHSIPVYDQEYDIDEAALGYINGFFCSENFTQESASATSVAGLQDGKRE</sequence>